<feature type="domain" description="Carbohydrate kinase FGGY N-terminal" evidence="6">
    <location>
        <begin position="19"/>
        <end position="266"/>
    </location>
</feature>
<dbReference type="PIRSF" id="PIRSF000538">
    <property type="entry name" value="GlpK"/>
    <property type="match status" value="1"/>
</dbReference>
<sequence length="509" mass="54415">MPLSRKTESPGKQAMSTPIILAIDEGTTNAKAIAVDTAGQIRAKASVPLQLEHPRPGWAEQDPLAIWQAVSLAIEGCLSQLAGARVAGVAISNQRESVLIWERATGTPLTPVVSWQCRRSEAFCQALSQLPEAAMVAQRTGLQIDPLFPAAKVHGMLADIPQGVERAAHGELCVGTIDCWLTWQLSGGQSFSTDFSNAARTQLFNIHSGQWDPDLLALFGIPSLCLPAVLPSAAIHGHTGNTGIIGLSQGVPIVAQIGDSHAALYGQGGDRAGEIKATYGTGSSLMTTVRQASAQSHGLSTTIAWHDGELRYALEGNITHTGSGVAWVSRMLGITDLALLTEMAQSQPGNQGVYFVPALSGLGAPYWDSQARGLFCGLTDATTPAVLARAGLESVAYQIADVFFAMEQAGHHRLEQLRVDGGATSNRWLMQFQADLLQRTLIRNHTAEVSALGAAYLGGKTLGWWQDNQQLAALPREVEYIEPRAQSAEMQDNYSLWQSAIARARFQPK</sequence>
<keyword evidence="5" id="KW-0067">ATP-binding</keyword>
<name>A0A380PYE2_YERFR</name>
<proteinExistence type="inferred from homology"/>
<dbReference type="InterPro" id="IPR000577">
    <property type="entry name" value="Carb_kinase_FGGY"/>
</dbReference>
<evidence type="ECO:0000256" key="5">
    <source>
        <dbReference type="ARBA" id="ARBA00022840"/>
    </source>
</evidence>
<dbReference type="CDD" id="cd07769">
    <property type="entry name" value="ASKHA_NBD_FGGY_GK"/>
    <property type="match status" value="1"/>
</dbReference>
<dbReference type="Pfam" id="PF02782">
    <property type="entry name" value="FGGY_C"/>
    <property type="match status" value="1"/>
</dbReference>
<evidence type="ECO:0000259" key="6">
    <source>
        <dbReference type="Pfam" id="PF00370"/>
    </source>
</evidence>
<dbReference type="GO" id="GO:0019563">
    <property type="term" value="P:glycerol catabolic process"/>
    <property type="evidence" value="ECO:0007669"/>
    <property type="project" value="TreeGrafter"/>
</dbReference>
<dbReference type="Gene3D" id="3.30.420.40">
    <property type="match status" value="2"/>
</dbReference>
<evidence type="ECO:0000256" key="1">
    <source>
        <dbReference type="ARBA" id="ARBA00009156"/>
    </source>
</evidence>
<dbReference type="SUPFAM" id="SSF53067">
    <property type="entry name" value="Actin-like ATPase domain"/>
    <property type="match status" value="2"/>
</dbReference>
<evidence type="ECO:0000259" key="7">
    <source>
        <dbReference type="Pfam" id="PF02782"/>
    </source>
</evidence>
<dbReference type="GO" id="GO:0004370">
    <property type="term" value="F:glycerol kinase activity"/>
    <property type="evidence" value="ECO:0007669"/>
    <property type="project" value="UniProtKB-EC"/>
</dbReference>
<comment type="similarity">
    <text evidence="1">Belongs to the FGGY kinase family.</text>
</comment>
<dbReference type="GO" id="GO:0005524">
    <property type="term" value="F:ATP binding"/>
    <property type="evidence" value="ECO:0007669"/>
    <property type="project" value="UniProtKB-KW"/>
</dbReference>
<dbReference type="InterPro" id="IPR018485">
    <property type="entry name" value="FGGY_C"/>
</dbReference>
<feature type="domain" description="Carbohydrate kinase FGGY C-terminal" evidence="7">
    <location>
        <begin position="276"/>
        <end position="459"/>
    </location>
</feature>
<evidence type="ECO:0000313" key="8">
    <source>
        <dbReference type="EMBL" id="SUP78604.1"/>
    </source>
</evidence>
<dbReference type="InterPro" id="IPR018484">
    <property type="entry name" value="FGGY_N"/>
</dbReference>
<evidence type="ECO:0000313" key="9">
    <source>
        <dbReference type="Proteomes" id="UP000254835"/>
    </source>
</evidence>
<reference evidence="8 9" key="1">
    <citation type="submission" date="2018-06" db="EMBL/GenBank/DDBJ databases">
        <authorList>
            <consortium name="Pathogen Informatics"/>
            <person name="Doyle S."/>
        </authorList>
    </citation>
    <scope>NUCLEOTIDE SEQUENCE [LARGE SCALE GENOMIC DNA]</scope>
    <source>
        <strain evidence="8 9">NCTC11470</strain>
    </source>
</reference>
<gene>
    <name evidence="8" type="primary">glpK_2</name>
    <name evidence="8" type="ORF">NCTC11470_03726</name>
</gene>
<dbReference type="PANTHER" id="PTHR10196">
    <property type="entry name" value="SUGAR KINASE"/>
    <property type="match status" value="1"/>
</dbReference>
<keyword evidence="4 8" id="KW-0418">Kinase</keyword>
<evidence type="ECO:0000256" key="3">
    <source>
        <dbReference type="ARBA" id="ARBA00022741"/>
    </source>
</evidence>
<accession>A0A380PYE2</accession>
<dbReference type="Pfam" id="PF00370">
    <property type="entry name" value="FGGY_N"/>
    <property type="match status" value="1"/>
</dbReference>
<protein>
    <submittedName>
        <fullName evidence="8">Glycerol kinase</fullName>
        <ecNumber evidence="8">2.7.1.30</ecNumber>
    </submittedName>
</protein>
<dbReference type="GO" id="GO:0005829">
    <property type="term" value="C:cytosol"/>
    <property type="evidence" value="ECO:0007669"/>
    <property type="project" value="TreeGrafter"/>
</dbReference>
<dbReference type="AlphaFoldDB" id="A0A380PYE2"/>
<dbReference type="Proteomes" id="UP000254835">
    <property type="component" value="Unassembled WGS sequence"/>
</dbReference>
<organism evidence="8 9">
    <name type="scientific">Yersinia frederiksenii</name>
    <dbReference type="NCBI Taxonomy" id="29484"/>
    <lineage>
        <taxon>Bacteria</taxon>
        <taxon>Pseudomonadati</taxon>
        <taxon>Pseudomonadota</taxon>
        <taxon>Gammaproteobacteria</taxon>
        <taxon>Enterobacterales</taxon>
        <taxon>Yersiniaceae</taxon>
        <taxon>Yersinia</taxon>
    </lineage>
</organism>
<keyword evidence="3" id="KW-0547">Nucleotide-binding</keyword>
<dbReference type="PANTHER" id="PTHR10196:SF69">
    <property type="entry name" value="GLYCEROL KINASE"/>
    <property type="match status" value="1"/>
</dbReference>
<evidence type="ECO:0000256" key="2">
    <source>
        <dbReference type="ARBA" id="ARBA00022679"/>
    </source>
</evidence>
<dbReference type="InterPro" id="IPR043129">
    <property type="entry name" value="ATPase_NBD"/>
</dbReference>
<keyword evidence="2 8" id="KW-0808">Transferase</keyword>
<dbReference type="EC" id="2.7.1.30" evidence="8"/>
<dbReference type="EMBL" id="UHJA01000001">
    <property type="protein sequence ID" value="SUP78604.1"/>
    <property type="molecule type" value="Genomic_DNA"/>
</dbReference>
<evidence type="ECO:0000256" key="4">
    <source>
        <dbReference type="ARBA" id="ARBA00022777"/>
    </source>
</evidence>